<name>A0A409VG33_9AGAR</name>
<accession>A0A409VG33</accession>
<gene>
    <name evidence="5" type="ORF">CVT26_000195</name>
</gene>
<dbReference type="SUPFAM" id="SSF51735">
    <property type="entry name" value="NAD(P)-binding Rossmann-fold domains"/>
    <property type="match status" value="1"/>
</dbReference>
<dbReference type="Gene3D" id="3.30.360.10">
    <property type="entry name" value="Dihydrodipicolinate Reductase, domain 2"/>
    <property type="match status" value="1"/>
</dbReference>
<sequence length="914" mass="101470">MARPINACVLGVGLSGLTFHVPFILALSDVFTLHSVLERNPKTPGGKVKERFGVDVKIHRSLDEVLADPEIELVVVGTPNETHFPFAKALLNAGKHVLVDKPVTATYKEAKELGELAKSKNVVLYAFQNRRWDSDFLALKKLLAQPETSSQSLGAITEFESHFDRYRKGLKGTWKDQPLPAAGLTFDLGSHLIDQALCLFGRPSKITAFIQNLRGVGHPEVDDSFTIYMQYNTGLRNPLPLTVILRSHILSVRSPQVRYIVRGTQGSYIKYGIDVQEDQLKVISSPRAILENQYGKEPEDIWGTLEKIEADDLTVTKSKWPSSDAGAYIELFKNLGAAIRNGAELTVKWEEASAVVEMIELAHQSAKEGRTIVPSTAMSSAVDVTVDLPSYSLSFPVRVQPSDTVRQLKQEISHKCPGQPRPDGQRLIWRGRLLADHESIDSLWKTEPRIVHLAVHPSAWSSTPPTIPQSSSPPQPQPQPTPTPTLNPSVRWTSSAPRTEFTPFPPEAHRVPLTFVSHIHKKALSYLSKDVPHPAPLQNASTHRSAAVQTLERFGWTWPAILDEEFPPSSEGGVQYNITNIDGQSFLQLSTPEQKPTPAQEHAIKVLSYTLSILSMPLPATPTVRTIQSQSATVPPHVNQLLQQLGMPPLRAANVNNGNPVLANQNNPVFAEIREIPIRPLLAPLVMLVFRTMLLLYFVAPTRKPIFGLLILAWMLYEIWRPIRDGMRNNWGRVPPNQPPRPNNGQVPPVQPGQNPAPPAPGAVPLANVAPRPGAAGPVTLDMQVGAVFESLANLNIEQEERILNRAPGASTEEPTLGHKAMTFLSLFFTTLHPAIWNRRRVALRRREGVIRTEANVRNAPAPSPNEGETELTPEQNAAARRREELRAQFNERPRWIRGYIERVVDEDWVDDSD</sequence>
<dbReference type="EMBL" id="NHYE01005657">
    <property type="protein sequence ID" value="PPQ65218.1"/>
    <property type="molecule type" value="Genomic_DNA"/>
</dbReference>
<keyword evidence="2" id="KW-0560">Oxidoreductase</keyword>
<dbReference type="SUPFAM" id="SSF54236">
    <property type="entry name" value="Ubiquitin-like"/>
    <property type="match status" value="1"/>
</dbReference>
<dbReference type="Gene3D" id="3.40.50.720">
    <property type="entry name" value="NAD(P)-binding Rossmann-like Domain"/>
    <property type="match status" value="1"/>
</dbReference>
<dbReference type="PROSITE" id="PS50053">
    <property type="entry name" value="UBIQUITIN_2"/>
    <property type="match status" value="1"/>
</dbReference>
<protein>
    <recommendedName>
        <fullName evidence="4">Ubiquitin-like domain-containing protein</fullName>
    </recommendedName>
</protein>
<dbReference type="Pfam" id="PF00240">
    <property type="entry name" value="ubiquitin"/>
    <property type="match status" value="1"/>
</dbReference>
<dbReference type="InParanoid" id="A0A409VG33"/>
<dbReference type="Gene3D" id="3.10.20.90">
    <property type="entry name" value="Phosphatidylinositol 3-kinase Catalytic Subunit, Chain A, domain 1"/>
    <property type="match status" value="1"/>
</dbReference>
<feature type="domain" description="Ubiquitin-like" evidence="4">
    <location>
        <begin position="382"/>
        <end position="455"/>
    </location>
</feature>
<dbReference type="InterPro" id="IPR004104">
    <property type="entry name" value="Gfo/Idh/MocA-like_OxRdtase_C"/>
</dbReference>
<dbReference type="InterPro" id="IPR000626">
    <property type="entry name" value="Ubiquitin-like_dom"/>
</dbReference>
<feature type="compositionally biased region" description="Polar residues" evidence="3">
    <location>
        <begin position="486"/>
        <end position="497"/>
    </location>
</feature>
<reference evidence="5 6" key="1">
    <citation type="journal article" date="2018" name="Evol. Lett.">
        <title>Horizontal gene cluster transfer increased hallucinogenic mushroom diversity.</title>
        <authorList>
            <person name="Reynolds H.T."/>
            <person name="Vijayakumar V."/>
            <person name="Gluck-Thaler E."/>
            <person name="Korotkin H.B."/>
            <person name="Matheny P.B."/>
            <person name="Slot J.C."/>
        </authorList>
    </citation>
    <scope>NUCLEOTIDE SEQUENCE [LARGE SCALE GENOMIC DNA]</scope>
    <source>
        <strain evidence="5 6">SRW20</strain>
    </source>
</reference>
<dbReference type="InterPro" id="IPR029071">
    <property type="entry name" value="Ubiquitin-like_domsf"/>
</dbReference>
<dbReference type="GO" id="GO:0000166">
    <property type="term" value="F:nucleotide binding"/>
    <property type="evidence" value="ECO:0007669"/>
    <property type="project" value="InterPro"/>
</dbReference>
<dbReference type="Pfam" id="PF02894">
    <property type="entry name" value="GFO_IDH_MocA_C"/>
    <property type="match status" value="1"/>
</dbReference>
<dbReference type="PANTHER" id="PTHR43708">
    <property type="entry name" value="CONSERVED EXPRESSED OXIDOREDUCTASE (EUROFUNG)"/>
    <property type="match status" value="1"/>
</dbReference>
<dbReference type="InterPro" id="IPR036291">
    <property type="entry name" value="NAD(P)-bd_dom_sf"/>
</dbReference>
<evidence type="ECO:0000313" key="6">
    <source>
        <dbReference type="Proteomes" id="UP000284706"/>
    </source>
</evidence>
<evidence type="ECO:0000256" key="1">
    <source>
        <dbReference type="ARBA" id="ARBA00010928"/>
    </source>
</evidence>
<evidence type="ECO:0000313" key="5">
    <source>
        <dbReference type="EMBL" id="PPQ65218.1"/>
    </source>
</evidence>
<proteinExistence type="inferred from homology"/>
<evidence type="ECO:0000256" key="3">
    <source>
        <dbReference type="SAM" id="MobiDB-lite"/>
    </source>
</evidence>
<dbReference type="PANTHER" id="PTHR43708:SF5">
    <property type="entry name" value="CONSERVED EXPRESSED OXIDOREDUCTASE (EUROFUNG)-RELATED"/>
    <property type="match status" value="1"/>
</dbReference>
<dbReference type="InterPro" id="IPR000683">
    <property type="entry name" value="Gfo/Idh/MocA-like_OxRdtase_N"/>
</dbReference>
<feature type="compositionally biased region" description="Pro residues" evidence="3">
    <location>
        <begin position="465"/>
        <end position="485"/>
    </location>
</feature>
<comment type="caution">
    <text evidence="5">The sequence shown here is derived from an EMBL/GenBank/DDBJ whole genome shotgun (WGS) entry which is preliminary data.</text>
</comment>
<dbReference type="Pfam" id="PF01408">
    <property type="entry name" value="GFO_IDH_MocA"/>
    <property type="match status" value="1"/>
</dbReference>
<keyword evidence="6" id="KW-1185">Reference proteome</keyword>
<feature type="compositionally biased region" description="Pro residues" evidence="3">
    <location>
        <begin position="749"/>
        <end position="762"/>
    </location>
</feature>
<dbReference type="STRING" id="231916.A0A409VG33"/>
<evidence type="ECO:0000256" key="2">
    <source>
        <dbReference type="ARBA" id="ARBA00023002"/>
    </source>
</evidence>
<feature type="region of interest" description="Disordered" evidence="3">
    <location>
        <begin position="459"/>
        <end position="499"/>
    </location>
</feature>
<comment type="similarity">
    <text evidence="1">Belongs to the Gfo/Idh/MocA family.</text>
</comment>
<evidence type="ECO:0000259" key="4">
    <source>
        <dbReference type="PROSITE" id="PS50053"/>
    </source>
</evidence>
<organism evidence="5 6">
    <name type="scientific">Gymnopilus dilepis</name>
    <dbReference type="NCBI Taxonomy" id="231916"/>
    <lineage>
        <taxon>Eukaryota</taxon>
        <taxon>Fungi</taxon>
        <taxon>Dikarya</taxon>
        <taxon>Basidiomycota</taxon>
        <taxon>Agaricomycotina</taxon>
        <taxon>Agaricomycetes</taxon>
        <taxon>Agaricomycetidae</taxon>
        <taxon>Agaricales</taxon>
        <taxon>Agaricineae</taxon>
        <taxon>Hymenogastraceae</taxon>
        <taxon>Gymnopilus</taxon>
    </lineage>
</organism>
<feature type="region of interest" description="Disordered" evidence="3">
    <location>
        <begin position="731"/>
        <end position="769"/>
    </location>
</feature>
<dbReference type="AlphaFoldDB" id="A0A409VG33"/>
<dbReference type="Proteomes" id="UP000284706">
    <property type="component" value="Unassembled WGS sequence"/>
</dbReference>
<dbReference type="GO" id="GO:0016491">
    <property type="term" value="F:oxidoreductase activity"/>
    <property type="evidence" value="ECO:0007669"/>
    <property type="project" value="UniProtKB-KW"/>
</dbReference>
<dbReference type="InterPro" id="IPR051317">
    <property type="entry name" value="Gfo/Idh/MocA_oxidoreduct"/>
</dbReference>
<dbReference type="OrthoDB" id="446809at2759"/>
<feature type="region of interest" description="Disordered" evidence="3">
    <location>
        <begin position="857"/>
        <end position="882"/>
    </location>
</feature>